<keyword evidence="3" id="KW-1185">Reference proteome</keyword>
<dbReference type="Pfam" id="PF14187">
    <property type="entry name" value="DUF4310"/>
    <property type="match status" value="1"/>
</dbReference>
<evidence type="ECO:0000313" key="2">
    <source>
        <dbReference type="EMBL" id="TGD38734.1"/>
    </source>
</evidence>
<dbReference type="InterPro" id="IPR025456">
    <property type="entry name" value="DUF4310"/>
</dbReference>
<name>A0A4Z0KKI5_SALET</name>
<comment type="caution">
    <text evidence="2">The sequence shown here is derived from an EMBL/GenBank/DDBJ whole genome shotgun (WGS) entry which is preliminary data.</text>
</comment>
<protein>
    <submittedName>
        <fullName evidence="2">Uncharacterized protein</fullName>
    </submittedName>
</protein>
<keyword evidence="1" id="KW-0472">Membrane</keyword>
<feature type="transmembrane region" description="Helical" evidence="1">
    <location>
        <begin position="38"/>
        <end position="57"/>
    </location>
</feature>
<accession>A0A4Z0KKI5</accession>
<dbReference type="AlphaFoldDB" id="A0A4Z0KKI5"/>
<proteinExistence type="predicted"/>
<organism evidence="2 3">
    <name type="scientific">Salmonella enterica subsp. enterica serovar Poona</name>
    <dbReference type="NCBI Taxonomy" id="436295"/>
    <lineage>
        <taxon>Bacteria</taxon>
        <taxon>Pseudomonadati</taxon>
        <taxon>Pseudomonadota</taxon>
        <taxon>Gammaproteobacteria</taxon>
        <taxon>Enterobacterales</taxon>
        <taxon>Enterobacteriaceae</taxon>
        <taxon>Salmonella</taxon>
    </lineage>
</organism>
<evidence type="ECO:0000313" key="3">
    <source>
        <dbReference type="Proteomes" id="UP000298196"/>
    </source>
</evidence>
<keyword evidence="1" id="KW-1133">Transmembrane helix</keyword>
<evidence type="ECO:0000256" key="1">
    <source>
        <dbReference type="SAM" id="Phobius"/>
    </source>
</evidence>
<feature type="non-terminal residue" evidence="2">
    <location>
        <position position="1"/>
    </location>
</feature>
<keyword evidence="1" id="KW-0812">Transmembrane</keyword>
<sequence length="58" mass="6128">FFCMLPPAAALRVCLGGSEMCIRARVGALLFYIWQKPITGGAILGAMILGSIFPIAIS</sequence>
<dbReference type="EMBL" id="PYKI01003139">
    <property type="protein sequence ID" value="TGD38734.1"/>
    <property type="molecule type" value="Genomic_DNA"/>
</dbReference>
<dbReference type="Proteomes" id="UP000298196">
    <property type="component" value="Unassembled WGS sequence"/>
</dbReference>
<gene>
    <name evidence="2" type="ORF">C9F07_31425</name>
</gene>
<reference evidence="2 3" key="1">
    <citation type="submission" date="2018-03" db="EMBL/GenBank/DDBJ databases">
        <title>Non-Typhoidal Salmonella genome sequencing and assembly.</title>
        <authorList>
            <person name="Matchawe C."/>
        </authorList>
    </citation>
    <scope>NUCLEOTIDE SEQUENCE [LARGE SCALE GENOMIC DNA]</scope>
    <source>
        <strain evidence="2 3">22sa</strain>
    </source>
</reference>